<dbReference type="HAMAP" id="MF_00499">
    <property type="entry name" value="Ribosomal_eL13"/>
    <property type="match status" value="1"/>
</dbReference>
<evidence type="ECO:0000313" key="6">
    <source>
        <dbReference type="Proteomes" id="UP001151582"/>
    </source>
</evidence>
<dbReference type="PROSITE" id="PS01104">
    <property type="entry name" value="RIBOSOMAL_L13E"/>
    <property type="match status" value="1"/>
</dbReference>
<reference evidence="5" key="1">
    <citation type="submission" date="2022-07" db="EMBL/GenBank/DDBJ databases">
        <title>Phylogenomic reconstructions and comparative analyses of Kickxellomycotina fungi.</title>
        <authorList>
            <person name="Reynolds N.K."/>
            <person name="Stajich J.E."/>
            <person name="Barry K."/>
            <person name="Grigoriev I.V."/>
            <person name="Crous P."/>
            <person name="Smith M.E."/>
        </authorList>
    </citation>
    <scope>NUCLEOTIDE SEQUENCE</scope>
    <source>
        <strain evidence="5">RSA 567</strain>
    </source>
</reference>
<dbReference type="GO" id="GO:0006412">
    <property type="term" value="P:translation"/>
    <property type="evidence" value="ECO:0007669"/>
    <property type="project" value="InterPro"/>
</dbReference>
<comment type="similarity">
    <text evidence="1 4">Belongs to the eukaryotic ribosomal protein eL13 family.</text>
</comment>
<dbReference type="OrthoDB" id="10264538at2759"/>
<dbReference type="AlphaFoldDB" id="A0A9W8B0P2"/>
<evidence type="ECO:0000313" key="5">
    <source>
        <dbReference type="EMBL" id="KAJ1977599.1"/>
    </source>
</evidence>
<dbReference type="Pfam" id="PF01294">
    <property type="entry name" value="Ribosomal_L13e"/>
    <property type="match status" value="1"/>
</dbReference>
<dbReference type="Gene3D" id="1.20.5.110">
    <property type="match status" value="1"/>
</dbReference>
<keyword evidence="2 4" id="KW-0689">Ribosomal protein</keyword>
<dbReference type="GO" id="GO:0022625">
    <property type="term" value="C:cytosolic large ribosomal subunit"/>
    <property type="evidence" value="ECO:0007669"/>
    <property type="project" value="TreeGrafter"/>
</dbReference>
<dbReference type="PANTHER" id="PTHR11722">
    <property type="entry name" value="60S RIBOSOMAL PROTEIN L13"/>
    <property type="match status" value="1"/>
</dbReference>
<evidence type="ECO:0000256" key="4">
    <source>
        <dbReference type="RuleBase" id="RU000572"/>
    </source>
</evidence>
<sequence length="211" mass="24116">MKHNQQLPNQHFRKDWKLRVRTWFNQPGRKVRRRTARQAKAARIAPRPVDGPLRSAVRCPTVRYNRKLRVGRGFTLEELKVAGISPKVAPTIGIAVDHRRRNRSEESLKLNVQRLKDYKSKLIVFPLKGRKAQAGDASAEEVASAIQLPQGALFPVTNPKAATEVRAVTEEEKNFQAYRTLRMAKGWARSKGVRAKKDAAYKEIMEQKTKK</sequence>
<keyword evidence="3 4" id="KW-0687">Ribonucleoprotein</keyword>
<dbReference type="InterPro" id="IPR001380">
    <property type="entry name" value="Ribosomal_eL13"/>
</dbReference>
<gene>
    <name evidence="5" type="primary">rpl13</name>
    <name evidence="5" type="ORF">H4R34_003521</name>
</gene>
<dbReference type="GO" id="GO:0003735">
    <property type="term" value="F:structural constituent of ribosome"/>
    <property type="evidence" value="ECO:0007669"/>
    <property type="project" value="InterPro"/>
</dbReference>
<dbReference type="EMBL" id="JANBQB010000335">
    <property type="protein sequence ID" value="KAJ1977599.1"/>
    <property type="molecule type" value="Genomic_DNA"/>
</dbReference>
<evidence type="ECO:0000256" key="3">
    <source>
        <dbReference type="ARBA" id="ARBA00023274"/>
    </source>
</evidence>
<protein>
    <recommendedName>
        <fullName evidence="4">60S ribosomal protein L13</fullName>
    </recommendedName>
</protein>
<comment type="caution">
    <text evidence="5">The sequence shown here is derived from an EMBL/GenBank/DDBJ whole genome shotgun (WGS) entry which is preliminary data.</text>
</comment>
<accession>A0A9W8B0P2</accession>
<keyword evidence="6" id="KW-1185">Reference proteome</keyword>
<dbReference type="GO" id="GO:0003723">
    <property type="term" value="F:RNA binding"/>
    <property type="evidence" value="ECO:0007669"/>
    <property type="project" value="TreeGrafter"/>
</dbReference>
<name>A0A9W8B0P2_9FUNG</name>
<dbReference type="PANTHER" id="PTHR11722:SF0">
    <property type="entry name" value="LARGE RIBOSOMAL SUBUNIT PROTEIN EL13"/>
    <property type="match status" value="1"/>
</dbReference>
<evidence type="ECO:0000256" key="1">
    <source>
        <dbReference type="ARBA" id="ARBA00005640"/>
    </source>
</evidence>
<proteinExistence type="inferred from homology"/>
<organism evidence="5 6">
    <name type="scientific">Dimargaris verticillata</name>
    <dbReference type="NCBI Taxonomy" id="2761393"/>
    <lineage>
        <taxon>Eukaryota</taxon>
        <taxon>Fungi</taxon>
        <taxon>Fungi incertae sedis</taxon>
        <taxon>Zoopagomycota</taxon>
        <taxon>Kickxellomycotina</taxon>
        <taxon>Dimargaritomycetes</taxon>
        <taxon>Dimargaritales</taxon>
        <taxon>Dimargaritaceae</taxon>
        <taxon>Dimargaris</taxon>
    </lineage>
</organism>
<dbReference type="Proteomes" id="UP001151582">
    <property type="component" value="Unassembled WGS sequence"/>
</dbReference>
<evidence type="ECO:0000256" key="2">
    <source>
        <dbReference type="ARBA" id="ARBA00022980"/>
    </source>
</evidence>
<dbReference type="InterPro" id="IPR018256">
    <property type="entry name" value="Ribosomal_eL13_CS"/>
</dbReference>